<evidence type="ECO:0000313" key="1">
    <source>
        <dbReference type="EMBL" id="KAJ0178122.1"/>
    </source>
</evidence>
<name>A0ACC1D3L4_9NEOP</name>
<proteinExistence type="predicted"/>
<gene>
    <name evidence="1" type="ORF">K1T71_005945</name>
</gene>
<comment type="caution">
    <text evidence="1">The sequence shown here is derived from an EMBL/GenBank/DDBJ whole genome shotgun (WGS) entry which is preliminary data.</text>
</comment>
<organism evidence="1 2">
    <name type="scientific">Dendrolimus kikuchii</name>
    <dbReference type="NCBI Taxonomy" id="765133"/>
    <lineage>
        <taxon>Eukaryota</taxon>
        <taxon>Metazoa</taxon>
        <taxon>Ecdysozoa</taxon>
        <taxon>Arthropoda</taxon>
        <taxon>Hexapoda</taxon>
        <taxon>Insecta</taxon>
        <taxon>Pterygota</taxon>
        <taxon>Neoptera</taxon>
        <taxon>Endopterygota</taxon>
        <taxon>Lepidoptera</taxon>
        <taxon>Glossata</taxon>
        <taxon>Ditrysia</taxon>
        <taxon>Bombycoidea</taxon>
        <taxon>Lasiocampidae</taxon>
        <taxon>Dendrolimus</taxon>
    </lineage>
</organism>
<dbReference type="Proteomes" id="UP000824533">
    <property type="component" value="Linkage Group LG10"/>
</dbReference>
<keyword evidence="2" id="KW-1185">Reference proteome</keyword>
<sequence length="698" mass="79788">MFDLPGNYLKTYNPSLVEEHTDSSDFEDDIQISQKKGHHSLVKPDLIFRLPQRNQTRLAGNKLLQQADKNSSFCESKIIQVDDIPVRDVNYNANKYIINHGDHIQRVRSKSSFIKHKIIPSLSCMFRRSNNNTKPLASIKENSVDIMLKDGGCQVQCSNCECEKMRKLNQQSYTVRPVYAFERNVHQITPYTVKYAQGTLNHLHNSNTLYSNTSCTVTMSSDESDEEKEKARRQFKKRLRKELRKEYEKLRLQKHAIKHVEQQYPSTSKINSALIYTSQRVGKGTRIDTDSDIPYFNDMPSTSSGFWDYLFDRIKRKYQTHRAENPNPCFCSKNNSKFAETSLNDPPRGQECCGILKNSYDDQYDKANRTPPPSLATTKKEDPCKKVECQCRPEKPLKHARKTAPSSKAPAQTCNGGTTCQEPHDELTQALAKQYNGEILCIHNPPCILVNGCLNLPLEKERASASVWTAATEYKKASFFKSAKKYINSKTKYDQNCQYCAPAVEVRQCQTSQYKSEKKIQSLCHHKPPCEVVRCCHRNRYDPTLASSCVHVPMCQKVPECMLNTGNPNLLVTPCRHVPKCPDKPICSRSAKYIVLTANQAIGTQVKPQPTQLCRHEPPCILIPKCLGKIMCENYIPHEAIPKCVHQPLCEMIPACCRKTKQMVSQCQQCVQNLVSFLVIKLRHYKLVQLRKLNLVIL</sequence>
<evidence type="ECO:0000313" key="2">
    <source>
        <dbReference type="Proteomes" id="UP000824533"/>
    </source>
</evidence>
<dbReference type="EMBL" id="CM034396">
    <property type="protein sequence ID" value="KAJ0178122.1"/>
    <property type="molecule type" value="Genomic_DNA"/>
</dbReference>
<accession>A0ACC1D3L4</accession>
<protein>
    <submittedName>
        <fullName evidence="1">Uncharacterized protein</fullName>
    </submittedName>
</protein>
<reference evidence="1 2" key="1">
    <citation type="journal article" date="2021" name="Front. Genet.">
        <title>Chromosome-Level Genome Assembly Reveals Significant Gene Expansion in the Toll and IMD Signaling Pathways of Dendrolimus kikuchii.</title>
        <authorList>
            <person name="Zhou J."/>
            <person name="Wu P."/>
            <person name="Xiong Z."/>
            <person name="Liu N."/>
            <person name="Zhao N."/>
            <person name="Ji M."/>
            <person name="Qiu Y."/>
            <person name="Yang B."/>
        </authorList>
    </citation>
    <scope>NUCLEOTIDE SEQUENCE [LARGE SCALE GENOMIC DNA]</scope>
    <source>
        <strain evidence="1">Ann1</strain>
    </source>
</reference>